<evidence type="ECO:0000259" key="1">
    <source>
        <dbReference type="Pfam" id="PF18139"/>
    </source>
</evidence>
<evidence type="ECO:0000313" key="3">
    <source>
        <dbReference type="EMBL" id="CAF1561971.1"/>
    </source>
</evidence>
<evidence type="ECO:0000313" key="2">
    <source>
        <dbReference type="EMBL" id="CAF1283807.1"/>
    </source>
</evidence>
<feature type="domain" description="TRPM SLOG" evidence="1">
    <location>
        <begin position="99"/>
        <end position="157"/>
    </location>
</feature>
<dbReference type="Proteomes" id="UP000663854">
    <property type="component" value="Unassembled WGS sequence"/>
</dbReference>
<comment type="caution">
    <text evidence="3">The sequence shown here is derived from an EMBL/GenBank/DDBJ whole genome shotgun (WGS) entry which is preliminary data.</text>
</comment>
<proteinExistence type="predicted"/>
<dbReference type="Proteomes" id="UP000663870">
    <property type="component" value="Unassembled WGS sequence"/>
</dbReference>
<dbReference type="EMBL" id="CAJNOH010002273">
    <property type="protein sequence ID" value="CAF1283807.1"/>
    <property type="molecule type" value="Genomic_DNA"/>
</dbReference>
<gene>
    <name evidence="3" type="ORF">JXQ802_LOCUS44429</name>
    <name evidence="2" type="ORF">PYM288_LOCUS29023</name>
</gene>
<dbReference type="InterPro" id="IPR041491">
    <property type="entry name" value="TRPM_SLOG"/>
</dbReference>
<keyword evidence="4" id="KW-1185">Reference proteome</keyword>
<dbReference type="EMBL" id="CAJNOL010003421">
    <property type="protein sequence ID" value="CAF1561971.1"/>
    <property type="molecule type" value="Genomic_DNA"/>
</dbReference>
<reference evidence="3" key="1">
    <citation type="submission" date="2021-02" db="EMBL/GenBank/DDBJ databases">
        <authorList>
            <person name="Nowell W R."/>
        </authorList>
    </citation>
    <scope>NUCLEOTIDE SEQUENCE</scope>
</reference>
<dbReference type="AlphaFoldDB" id="A0A815XSM9"/>
<name>A0A815XSM9_9BILA</name>
<accession>A0A815XSM9</accession>
<sequence>MSSDKSSYEKRHDDISDLNLKRSSTCILFSEQQQLQQVSFQQQESDKCGSGCLKKSNSYEGQSKSQSNDKWNSESCSVLIEGIKNVGVLYNPYESRSTKFIHCDIEISEEKLYKLIYDDCKQQPHLIISIFGGTKYFKMNERLEKEFMRGIIDAATIAGNV</sequence>
<protein>
    <recommendedName>
        <fullName evidence="1">TRPM SLOG domain-containing protein</fullName>
    </recommendedName>
</protein>
<evidence type="ECO:0000313" key="4">
    <source>
        <dbReference type="Proteomes" id="UP000663870"/>
    </source>
</evidence>
<organism evidence="3 4">
    <name type="scientific">Rotaria sordida</name>
    <dbReference type="NCBI Taxonomy" id="392033"/>
    <lineage>
        <taxon>Eukaryota</taxon>
        <taxon>Metazoa</taxon>
        <taxon>Spiralia</taxon>
        <taxon>Gnathifera</taxon>
        <taxon>Rotifera</taxon>
        <taxon>Eurotatoria</taxon>
        <taxon>Bdelloidea</taxon>
        <taxon>Philodinida</taxon>
        <taxon>Philodinidae</taxon>
        <taxon>Rotaria</taxon>
    </lineage>
</organism>
<dbReference type="Pfam" id="PF18139">
    <property type="entry name" value="LSDAT_euk"/>
    <property type="match status" value="1"/>
</dbReference>